<dbReference type="Gene3D" id="3.40.50.720">
    <property type="entry name" value="NAD(P)-binding Rossmann-like Domain"/>
    <property type="match status" value="1"/>
</dbReference>
<evidence type="ECO:0000259" key="1">
    <source>
        <dbReference type="Pfam" id="PF01370"/>
    </source>
</evidence>
<dbReference type="PANTHER" id="PTHR10491">
    <property type="entry name" value="DTDP-4-DEHYDRORHAMNOSE REDUCTASE"/>
    <property type="match status" value="1"/>
</dbReference>
<dbReference type="InterPro" id="IPR036291">
    <property type="entry name" value="NAD(P)-bd_dom_sf"/>
</dbReference>
<organism evidence="2 3">
    <name type="scientific">Polarella glacialis</name>
    <name type="common">Dinoflagellate</name>
    <dbReference type="NCBI Taxonomy" id="89957"/>
    <lineage>
        <taxon>Eukaryota</taxon>
        <taxon>Sar</taxon>
        <taxon>Alveolata</taxon>
        <taxon>Dinophyceae</taxon>
        <taxon>Suessiales</taxon>
        <taxon>Suessiaceae</taxon>
        <taxon>Polarella</taxon>
    </lineage>
</organism>
<dbReference type="Pfam" id="PF01370">
    <property type="entry name" value="Epimerase"/>
    <property type="match status" value="1"/>
</dbReference>
<dbReference type="EMBL" id="CAJNNW010036727">
    <property type="protein sequence ID" value="CAE8737080.1"/>
    <property type="molecule type" value="Genomic_DNA"/>
</dbReference>
<dbReference type="AlphaFoldDB" id="A0A813LNN6"/>
<dbReference type="GO" id="GO:0048270">
    <property type="term" value="F:methionine adenosyltransferase regulator activity"/>
    <property type="evidence" value="ECO:0007669"/>
    <property type="project" value="TreeGrafter"/>
</dbReference>
<evidence type="ECO:0000313" key="3">
    <source>
        <dbReference type="Proteomes" id="UP000626109"/>
    </source>
</evidence>
<evidence type="ECO:0000313" key="2">
    <source>
        <dbReference type="EMBL" id="CAE8737080.1"/>
    </source>
</evidence>
<gene>
    <name evidence="2" type="ORF">PGLA2088_LOCUS48601</name>
</gene>
<reference evidence="2" key="1">
    <citation type="submission" date="2021-02" db="EMBL/GenBank/DDBJ databases">
        <authorList>
            <person name="Dougan E. K."/>
            <person name="Rhodes N."/>
            <person name="Thang M."/>
            <person name="Chan C."/>
        </authorList>
    </citation>
    <scope>NUCLEOTIDE SEQUENCE</scope>
</reference>
<dbReference type="PANTHER" id="PTHR10491:SF4">
    <property type="entry name" value="METHIONINE ADENOSYLTRANSFERASE 2 SUBUNIT BETA"/>
    <property type="match status" value="1"/>
</dbReference>
<dbReference type="GO" id="GO:0006556">
    <property type="term" value="P:S-adenosylmethionine biosynthetic process"/>
    <property type="evidence" value="ECO:0007669"/>
    <property type="project" value="TreeGrafter"/>
</dbReference>
<protein>
    <recommendedName>
        <fullName evidence="1">NAD-dependent epimerase/dehydratase domain-containing protein</fullName>
    </recommendedName>
</protein>
<sequence>MDVARSEEVQVESPHFVLLGPSGFLGSAILKSLEAGGYRVLCSSIRLQDRPGLERLLDASRPSLGLVCAAGERGRPNISWCEDHPVETMDANITGQLSVAAACHARGIHVTLMGTGALYSADPQVPGRVFNEEDPPNTTSKLVYTELRKKMEELLVYFDNALTLRVLYPVSSDLDSRGLIGKLARFEQVHKVQTSVTVLDDLCPLIPELVRRRTTGVLNFVNSGMVTYTDVVSDLAKRAPPSWRRPLLGEDNSRAAAELGVARLAAACGREVPDALSSLQRIISGLTDDELQTLAPQQSPL</sequence>
<dbReference type="InterPro" id="IPR005913">
    <property type="entry name" value="dTDP_dehydrorham_reduct"/>
</dbReference>
<accession>A0A813LNN6</accession>
<dbReference type="GO" id="GO:0048269">
    <property type="term" value="C:methionine adenosyltransferase complex"/>
    <property type="evidence" value="ECO:0007669"/>
    <property type="project" value="TreeGrafter"/>
</dbReference>
<comment type="caution">
    <text evidence="2">The sequence shown here is derived from an EMBL/GenBank/DDBJ whole genome shotgun (WGS) entry which is preliminary data.</text>
</comment>
<proteinExistence type="predicted"/>
<dbReference type="SUPFAM" id="SSF51735">
    <property type="entry name" value="NAD(P)-binding Rossmann-fold domains"/>
    <property type="match status" value="1"/>
</dbReference>
<feature type="domain" description="NAD-dependent epimerase/dehydratase" evidence="1">
    <location>
        <begin position="18"/>
        <end position="140"/>
    </location>
</feature>
<dbReference type="InterPro" id="IPR001509">
    <property type="entry name" value="Epimerase_deHydtase"/>
</dbReference>
<dbReference type="Proteomes" id="UP000626109">
    <property type="component" value="Unassembled WGS sequence"/>
</dbReference>
<name>A0A813LNN6_POLGL</name>